<gene>
    <name evidence="1" type="ORF">PDEL0327_LOCUS1279</name>
</gene>
<evidence type="ECO:0008006" key="2">
    <source>
        <dbReference type="Google" id="ProtNLM"/>
    </source>
</evidence>
<dbReference type="AlphaFoldDB" id="A0A7S0TC12"/>
<accession>A0A7S0TC12</accession>
<name>A0A7S0TC12_9STRA</name>
<reference evidence="1" key="1">
    <citation type="submission" date="2021-01" db="EMBL/GenBank/DDBJ databases">
        <authorList>
            <person name="Corre E."/>
            <person name="Pelletier E."/>
            <person name="Niang G."/>
            <person name="Scheremetjew M."/>
            <person name="Finn R."/>
            <person name="Kale V."/>
            <person name="Holt S."/>
            <person name="Cochrane G."/>
            <person name="Meng A."/>
            <person name="Brown T."/>
            <person name="Cohen L."/>
        </authorList>
    </citation>
    <scope>NUCLEOTIDE SEQUENCE</scope>
    <source>
        <strain evidence="1">B596</strain>
    </source>
</reference>
<proteinExistence type="predicted"/>
<sequence length="181" mass="20127">MVVEGGLFAWKVQKLNLAPTLSYDKIQRPLKAPKGKTWIFDPVHKEWSLVTTEKESSKIVDASNAVEDSNGNLLTPHHISPSDTFQGICLRYKIKPLELRRANGGFTGTNLNLVPNPLMIPLKNVVDSKAVAEVKPLSQTEVVGLLLKECRGMARSEARAYLMLTEWDLAEAIENAREDGF</sequence>
<protein>
    <recommendedName>
        <fullName evidence="2">LysM domain-containing protein</fullName>
    </recommendedName>
</protein>
<evidence type="ECO:0000313" key="1">
    <source>
        <dbReference type="EMBL" id="CAD8729786.1"/>
    </source>
</evidence>
<dbReference type="EMBL" id="HBFG01001705">
    <property type="protein sequence ID" value="CAD8729786.1"/>
    <property type="molecule type" value="Transcribed_RNA"/>
</dbReference>
<organism evidence="1">
    <name type="scientific">Pseudo-nitzschia delicatissima</name>
    <dbReference type="NCBI Taxonomy" id="44447"/>
    <lineage>
        <taxon>Eukaryota</taxon>
        <taxon>Sar</taxon>
        <taxon>Stramenopiles</taxon>
        <taxon>Ochrophyta</taxon>
        <taxon>Bacillariophyta</taxon>
        <taxon>Bacillariophyceae</taxon>
        <taxon>Bacillariophycidae</taxon>
        <taxon>Bacillariales</taxon>
        <taxon>Bacillariaceae</taxon>
        <taxon>Pseudo-nitzschia</taxon>
    </lineage>
</organism>